<gene>
    <name evidence="2" type="ORF">QQF64_028193</name>
</gene>
<dbReference type="Proteomes" id="UP001558613">
    <property type="component" value="Unassembled WGS sequence"/>
</dbReference>
<name>A0ABR3N6A7_9TELE</name>
<evidence type="ECO:0000313" key="2">
    <source>
        <dbReference type="EMBL" id="KAL1272331.1"/>
    </source>
</evidence>
<reference evidence="2 3" key="1">
    <citation type="submission" date="2023-09" db="EMBL/GenBank/DDBJ databases">
        <authorList>
            <person name="Wang M."/>
        </authorList>
    </citation>
    <scope>NUCLEOTIDE SEQUENCE [LARGE SCALE GENOMIC DNA]</scope>
    <source>
        <strain evidence="2">GT-2023</strain>
        <tissue evidence="2">Liver</tissue>
    </source>
</reference>
<feature type="region of interest" description="Disordered" evidence="1">
    <location>
        <begin position="40"/>
        <end position="75"/>
    </location>
</feature>
<proteinExistence type="predicted"/>
<dbReference type="EMBL" id="JAYMGO010000006">
    <property type="protein sequence ID" value="KAL1272331.1"/>
    <property type="molecule type" value="Genomic_DNA"/>
</dbReference>
<evidence type="ECO:0000256" key="1">
    <source>
        <dbReference type="SAM" id="MobiDB-lite"/>
    </source>
</evidence>
<comment type="caution">
    <text evidence="2">The sequence shown here is derived from an EMBL/GenBank/DDBJ whole genome shotgun (WGS) entry which is preliminary data.</text>
</comment>
<accession>A0ABR3N6A7</accession>
<feature type="region of interest" description="Disordered" evidence="1">
    <location>
        <begin position="1"/>
        <end position="20"/>
    </location>
</feature>
<protein>
    <submittedName>
        <fullName evidence="2">Uncharacterized protein</fullName>
    </submittedName>
</protein>
<evidence type="ECO:0000313" key="3">
    <source>
        <dbReference type="Proteomes" id="UP001558613"/>
    </source>
</evidence>
<organism evidence="2 3">
    <name type="scientific">Cirrhinus molitorella</name>
    <name type="common">mud carp</name>
    <dbReference type="NCBI Taxonomy" id="172907"/>
    <lineage>
        <taxon>Eukaryota</taxon>
        <taxon>Metazoa</taxon>
        <taxon>Chordata</taxon>
        <taxon>Craniata</taxon>
        <taxon>Vertebrata</taxon>
        <taxon>Euteleostomi</taxon>
        <taxon>Actinopterygii</taxon>
        <taxon>Neopterygii</taxon>
        <taxon>Teleostei</taxon>
        <taxon>Ostariophysi</taxon>
        <taxon>Cypriniformes</taxon>
        <taxon>Cyprinidae</taxon>
        <taxon>Labeoninae</taxon>
        <taxon>Labeonini</taxon>
        <taxon>Cirrhinus</taxon>
    </lineage>
</organism>
<sequence>MHERKHELGSQKQNPRYPPNKALTCIISSILMTNALATTKEEKQQKAHRSPAFSQGTGCLQIPGTWDPPPPKTNPTAAPLHTFVQFCLFLPGLSVSLGFRVTADAVKLTVSQMLGS</sequence>
<keyword evidence="3" id="KW-1185">Reference proteome</keyword>